<evidence type="ECO:0000313" key="5">
    <source>
        <dbReference type="Proteomes" id="UP001403385"/>
    </source>
</evidence>
<sequence>MIKRYATASAIVSWLLLVFLGMVKQYHSTQPLLAPSLPDFLNGLFLNAFLLSVYLFAFRKLAEMEDDFSVLLWRVFVLAMVSTIVSGLLSLYLYFAGKDDQPWELYLRTLFYHIEFGLLAVFLIYIFTTFKKLILFEANTWVHHLWLVFEVALFLILVGHFFSDAYYEKYFRLPLGVLAIVILILSVNVRWIPYLQFNQKLQSVFQLAVVLFCLVYFTANTYSFLAQGEFAKYRLFDSYYIYILLVFSFIYAVVSILFLLFNLPTSSEFERKFREVDLFQRLSDSILESRSEHEVYSILLESSFVLVKGDAAWLEANDGEILICKNIEENQVNELREALYKEGYDNQETKKVTFKKFLKSRKKGEFRSVLAAPMITDRKLIGHLILLKNQQSGFSHKAMSTINTFMAQASITIHNFKLLNQLVDNQRLQNELQIAKGVQNRLLPEGTLSNGHFEIFAKSQPATEVGGDYYDFFKISEKKYAVIIADVAGKGISAAFNMAQMKGIFQTLVRMNLNPDQFLVYANAALSNCLERTAFITASYYYIDAEYHKVYFSRAGHCPTLYYSKATDTVKFFENKGLGLGIIRNDSYANYVEYDIFEYREGDIMLLYTDGLIESKNKVTGEQFGFDRLKVFLEAHHHLPLEEIYQTLLAQAYQFSGETYIDDDYTLLLIKF</sequence>
<feature type="transmembrane region" description="Helical" evidence="2">
    <location>
        <begin position="201"/>
        <end position="219"/>
    </location>
</feature>
<evidence type="ECO:0000313" key="4">
    <source>
        <dbReference type="EMBL" id="MEN7547495.1"/>
    </source>
</evidence>
<organism evidence="4 5">
    <name type="scientific">Rapidithrix thailandica</name>
    <dbReference type="NCBI Taxonomy" id="413964"/>
    <lineage>
        <taxon>Bacteria</taxon>
        <taxon>Pseudomonadati</taxon>
        <taxon>Bacteroidota</taxon>
        <taxon>Cytophagia</taxon>
        <taxon>Cytophagales</taxon>
        <taxon>Flammeovirgaceae</taxon>
        <taxon>Rapidithrix</taxon>
    </lineage>
</organism>
<keyword evidence="5" id="KW-1185">Reference proteome</keyword>
<evidence type="ECO:0000256" key="2">
    <source>
        <dbReference type="SAM" id="Phobius"/>
    </source>
</evidence>
<name>A0AAW9RWQ9_9BACT</name>
<keyword evidence="1" id="KW-0378">Hydrolase</keyword>
<proteinExistence type="predicted"/>
<accession>A0AAW9RWQ9</accession>
<gene>
    <name evidence="4" type="ORF">AAG747_06230</name>
</gene>
<feature type="transmembrane region" description="Helical" evidence="2">
    <location>
        <begin position="239"/>
        <end position="263"/>
    </location>
</feature>
<keyword evidence="2" id="KW-0472">Membrane</keyword>
<keyword evidence="2" id="KW-1133">Transmembrane helix</keyword>
<dbReference type="Pfam" id="PF07228">
    <property type="entry name" value="SpoIIE"/>
    <property type="match status" value="1"/>
</dbReference>
<dbReference type="SMART" id="SM00331">
    <property type="entry name" value="PP2C_SIG"/>
    <property type="match status" value="1"/>
</dbReference>
<feature type="transmembrane region" description="Helical" evidence="2">
    <location>
        <begin position="110"/>
        <end position="130"/>
    </location>
</feature>
<evidence type="ECO:0000259" key="3">
    <source>
        <dbReference type="SMART" id="SM00331"/>
    </source>
</evidence>
<dbReference type="InterPro" id="IPR052016">
    <property type="entry name" value="Bact_Sigma-Reg"/>
</dbReference>
<reference evidence="4 5" key="1">
    <citation type="submission" date="2024-04" db="EMBL/GenBank/DDBJ databases">
        <title>Novel genus in family Flammeovirgaceae.</title>
        <authorList>
            <person name="Nguyen T.H."/>
            <person name="Vuong T.Q."/>
            <person name="Le H."/>
            <person name="Kim S.-G."/>
        </authorList>
    </citation>
    <scope>NUCLEOTIDE SEQUENCE [LARGE SCALE GENOMIC DNA]</scope>
    <source>
        <strain evidence="4 5">JCM 23209</strain>
    </source>
</reference>
<feature type="transmembrane region" description="Helical" evidence="2">
    <location>
        <begin position="142"/>
        <end position="163"/>
    </location>
</feature>
<protein>
    <submittedName>
        <fullName evidence="4">SpoIIE family protein phosphatase</fullName>
    </submittedName>
</protein>
<dbReference type="InterPro" id="IPR029016">
    <property type="entry name" value="GAF-like_dom_sf"/>
</dbReference>
<dbReference type="RefSeq" id="WP_346820283.1">
    <property type="nucleotide sequence ID" value="NZ_JBDKWZ010000003.1"/>
</dbReference>
<feature type="domain" description="PPM-type phosphatase" evidence="3">
    <location>
        <begin position="450"/>
        <end position="672"/>
    </location>
</feature>
<dbReference type="GO" id="GO:0016791">
    <property type="term" value="F:phosphatase activity"/>
    <property type="evidence" value="ECO:0007669"/>
    <property type="project" value="TreeGrafter"/>
</dbReference>
<dbReference type="Gene3D" id="3.30.450.40">
    <property type="match status" value="1"/>
</dbReference>
<dbReference type="SUPFAM" id="SSF81606">
    <property type="entry name" value="PP2C-like"/>
    <property type="match status" value="1"/>
</dbReference>
<dbReference type="Gene3D" id="3.60.40.10">
    <property type="entry name" value="PPM-type phosphatase domain"/>
    <property type="match status" value="1"/>
</dbReference>
<feature type="transmembrane region" description="Helical" evidence="2">
    <location>
        <begin position="70"/>
        <end position="95"/>
    </location>
</feature>
<evidence type="ECO:0000256" key="1">
    <source>
        <dbReference type="ARBA" id="ARBA00022801"/>
    </source>
</evidence>
<dbReference type="PANTHER" id="PTHR43156">
    <property type="entry name" value="STAGE II SPORULATION PROTEIN E-RELATED"/>
    <property type="match status" value="1"/>
</dbReference>
<comment type="caution">
    <text evidence="4">The sequence shown here is derived from an EMBL/GenBank/DDBJ whole genome shotgun (WGS) entry which is preliminary data.</text>
</comment>
<dbReference type="InterPro" id="IPR036457">
    <property type="entry name" value="PPM-type-like_dom_sf"/>
</dbReference>
<dbReference type="PANTHER" id="PTHR43156:SF2">
    <property type="entry name" value="STAGE II SPORULATION PROTEIN E"/>
    <property type="match status" value="1"/>
</dbReference>
<dbReference type="EMBL" id="JBDKWZ010000003">
    <property type="protein sequence ID" value="MEN7547495.1"/>
    <property type="molecule type" value="Genomic_DNA"/>
</dbReference>
<dbReference type="Proteomes" id="UP001403385">
    <property type="component" value="Unassembled WGS sequence"/>
</dbReference>
<dbReference type="AlphaFoldDB" id="A0AAW9RWQ9"/>
<feature type="transmembrane region" description="Helical" evidence="2">
    <location>
        <begin position="41"/>
        <end position="58"/>
    </location>
</feature>
<dbReference type="SUPFAM" id="SSF55781">
    <property type="entry name" value="GAF domain-like"/>
    <property type="match status" value="1"/>
</dbReference>
<feature type="transmembrane region" description="Helical" evidence="2">
    <location>
        <begin position="169"/>
        <end position="189"/>
    </location>
</feature>
<keyword evidence="2" id="KW-0812">Transmembrane</keyword>
<dbReference type="InterPro" id="IPR001932">
    <property type="entry name" value="PPM-type_phosphatase-like_dom"/>
</dbReference>